<accession>A0ACC4DR21</accession>
<organism evidence="1 2">
    <name type="scientific">Purpureocillium lilacinum</name>
    <name type="common">Paecilomyces lilacinus</name>
    <dbReference type="NCBI Taxonomy" id="33203"/>
    <lineage>
        <taxon>Eukaryota</taxon>
        <taxon>Fungi</taxon>
        <taxon>Dikarya</taxon>
        <taxon>Ascomycota</taxon>
        <taxon>Pezizomycotina</taxon>
        <taxon>Sordariomycetes</taxon>
        <taxon>Hypocreomycetidae</taxon>
        <taxon>Hypocreales</taxon>
        <taxon>Ophiocordycipitaceae</taxon>
        <taxon>Purpureocillium</taxon>
    </lineage>
</organism>
<gene>
    <name evidence="1" type="ORF">ACCO45_006978</name>
</gene>
<proteinExistence type="predicted"/>
<sequence length="173" mass="18451">MLSSPSPTTDEQLTRGTSLLEAPTKIGRFGHQLPPLRRANLASERHVFLLVKRPLTRVVLFLALCHALIPALLAMLIVQAAPALASMLAAIRRSLSSCSLLLCPAAPPCPPAAADPSPERPRTESCSRRSFSSGVSVHIEDTPSPPAPAPDPDEAEGLEANLRLRMRVGSRSV</sequence>
<evidence type="ECO:0000313" key="1">
    <source>
        <dbReference type="EMBL" id="KAL3958816.1"/>
    </source>
</evidence>
<name>A0ACC4DR21_PURLI</name>
<reference evidence="1" key="1">
    <citation type="submission" date="2024-12" db="EMBL/GenBank/DDBJ databases">
        <title>Comparative genomics and development of molecular markers within Purpureocillium lilacinum and among Purpureocillium species.</title>
        <authorList>
            <person name="Yeh Z.-Y."/>
            <person name="Ni N.-T."/>
            <person name="Lo P.-H."/>
            <person name="Mushyakhwo K."/>
            <person name="Lin C.-F."/>
            <person name="Nai Y.-S."/>
        </authorList>
    </citation>
    <scope>NUCLEOTIDE SEQUENCE</scope>
    <source>
        <strain evidence="1">NCHU-NPUST-175</strain>
    </source>
</reference>
<comment type="caution">
    <text evidence="1">The sequence shown here is derived from an EMBL/GenBank/DDBJ whole genome shotgun (WGS) entry which is preliminary data.</text>
</comment>
<dbReference type="Proteomes" id="UP001638806">
    <property type="component" value="Unassembled WGS sequence"/>
</dbReference>
<protein>
    <submittedName>
        <fullName evidence="1">Uncharacterized protein</fullName>
    </submittedName>
</protein>
<dbReference type="EMBL" id="JBGNUJ010000006">
    <property type="protein sequence ID" value="KAL3958816.1"/>
    <property type="molecule type" value="Genomic_DNA"/>
</dbReference>
<keyword evidence="2" id="KW-1185">Reference proteome</keyword>
<evidence type="ECO:0000313" key="2">
    <source>
        <dbReference type="Proteomes" id="UP001638806"/>
    </source>
</evidence>